<protein>
    <submittedName>
        <fullName evidence="2">Uncharacterized protein</fullName>
    </submittedName>
</protein>
<feature type="compositionally biased region" description="Basic and acidic residues" evidence="1">
    <location>
        <begin position="1"/>
        <end position="16"/>
    </location>
</feature>
<feature type="compositionally biased region" description="Polar residues" evidence="1">
    <location>
        <begin position="166"/>
        <end position="177"/>
    </location>
</feature>
<gene>
    <name evidence="2" type="ORF">JOF47_000162</name>
</gene>
<feature type="region of interest" description="Disordered" evidence="1">
    <location>
        <begin position="1"/>
        <end position="47"/>
    </location>
</feature>
<accession>A0ABS4X859</accession>
<feature type="region of interest" description="Disordered" evidence="1">
    <location>
        <begin position="146"/>
        <end position="191"/>
    </location>
</feature>
<evidence type="ECO:0000313" key="3">
    <source>
        <dbReference type="Proteomes" id="UP001296993"/>
    </source>
</evidence>
<evidence type="ECO:0000313" key="2">
    <source>
        <dbReference type="EMBL" id="MBP2384651.1"/>
    </source>
</evidence>
<feature type="compositionally biased region" description="Basic residues" evidence="1">
    <location>
        <begin position="178"/>
        <end position="191"/>
    </location>
</feature>
<evidence type="ECO:0000256" key="1">
    <source>
        <dbReference type="SAM" id="MobiDB-lite"/>
    </source>
</evidence>
<keyword evidence="3" id="KW-1185">Reference proteome</keyword>
<sequence>MLSSREENAPFRDGPEGNKGAGANQRKNGQRFDTGHDGNHHLGPQRADPGCGLGNGTSCIRRNQLHIFVVGCWSCKVQHRVPTQQAKRDQRISHTWLIVVCPCLLCCLGPGVPRSVFCQPHTLGNHYPHIGNRPRFRPGGSFVVQCKKPGPQKGQDRQRRARGTPSAGNARTPTSRRITARLRFPMRRRPS</sequence>
<proteinExistence type="predicted"/>
<dbReference type="Proteomes" id="UP001296993">
    <property type="component" value="Unassembled WGS sequence"/>
</dbReference>
<comment type="caution">
    <text evidence="2">The sequence shown here is derived from an EMBL/GenBank/DDBJ whole genome shotgun (WGS) entry which is preliminary data.</text>
</comment>
<dbReference type="EMBL" id="JAGIOF010000001">
    <property type="protein sequence ID" value="MBP2384651.1"/>
    <property type="molecule type" value="Genomic_DNA"/>
</dbReference>
<organism evidence="2 3">
    <name type="scientific">Paeniglutamicibacter kerguelensis</name>
    <dbReference type="NCBI Taxonomy" id="254788"/>
    <lineage>
        <taxon>Bacteria</taxon>
        <taxon>Bacillati</taxon>
        <taxon>Actinomycetota</taxon>
        <taxon>Actinomycetes</taxon>
        <taxon>Micrococcales</taxon>
        <taxon>Micrococcaceae</taxon>
        <taxon>Paeniglutamicibacter</taxon>
    </lineage>
</organism>
<reference evidence="2 3" key="1">
    <citation type="submission" date="2021-03" db="EMBL/GenBank/DDBJ databases">
        <title>Sequencing the genomes of 1000 actinobacteria strains.</title>
        <authorList>
            <person name="Klenk H.-P."/>
        </authorList>
    </citation>
    <scope>NUCLEOTIDE SEQUENCE [LARGE SCALE GENOMIC DNA]</scope>
    <source>
        <strain evidence="2 3">DSM 15797</strain>
    </source>
</reference>
<name>A0ABS4X859_9MICC</name>